<name>A0A0G0GZE0_9BACT</name>
<comment type="caution">
    <text evidence="2">The sequence shown here is derived from an EMBL/GenBank/DDBJ whole genome shotgun (WGS) entry which is preliminary data.</text>
</comment>
<evidence type="ECO:0000313" key="3">
    <source>
        <dbReference type="Proteomes" id="UP000033876"/>
    </source>
</evidence>
<keyword evidence="1" id="KW-0472">Membrane</keyword>
<dbReference type="PATRIC" id="fig|1618742.3.peg.358"/>
<reference evidence="2 3" key="1">
    <citation type="journal article" date="2015" name="Nature">
        <title>rRNA introns, odd ribosomes, and small enigmatic genomes across a large radiation of phyla.</title>
        <authorList>
            <person name="Brown C.T."/>
            <person name="Hug L.A."/>
            <person name="Thomas B.C."/>
            <person name="Sharon I."/>
            <person name="Castelle C.J."/>
            <person name="Singh A."/>
            <person name="Wilkins M.J."/>
            <person name="Williams K.H."/>
            <person name="Banfield J.F."/>
        </authorList>
    </citation>
    <scope>NUCLEOTIDE SEQUENCE [LARGE SCALE GENOMIC DNA]</scope>
</reference>
<dbReference type="AlphaFoldDB" id="A0A0G0GZE0"/>
<feature type="transmembrane region" description="Helical" evidence="1">
    <location>
        <begin position="12"/>
        <end position="36"/>
    </location>
</feature>
<keyword evidence="1" id="KW-0812">Transmembrane</keyword>
<keyword evidence="1" id="KW-1133">Transmembrane helix</keyword>
<sequence>MILNKKQTGLGLGLLFGFMHLMWVLAVALGIAQSLIDMMLNYHFISASKTVTMVNLGSGLMGVVGAFICGYIVGWFFALFFNLASKKSQ</sequence>
<feature type="transmembrane region" description="Helical" evidence="1">
    <location>
        <begin position="56"/>
        <end position="81"/>
    </location>
</feature>
<dbReference type="Proteomes" id="UP000033876">
    <property type="component" value="Unassembled WGS sequence"/>
</dbReference>
<evidence type="ECO:0000256" key="1">
    <source>
        <dbReference type="SAM" id="Phobius"/>
    </source>
</evidence>
<dbReference type="EMBL" id="LBTF01000016">
    <property type="protein sequence ID" value="KKQ35392.1"/>
    <property type="molecule type" value="Genomic_DNA"/>
</dbReference>
<organism evidence="2 3">
    <name type="scientific">Candidatus Nomurabacteria bacterium GW2011_GWB1_37_5</name>
    <dbReference type="NCBI Taxonomy" id="1618742"/>
    <lineage>
        <taxon>Bacteria</taxon>
        <taxon>Candidatus Nomuraibacteriota</taxon>
    </lineage>
</organism>
<protein>
    <submittedName>
        <fullName evidence="2">Uncharacterized protein</fullName>
    </submittedName>
</protein>
<evidence type="ECO:0000313" key="2">
    <source>
        <dbReference type="EMBL" id="KKQ35392.1"/>
    </source>
</evidence>
<accession>A0A0G0GZE0</accession>
<proteinExistence type="predicted"/>
<gene>
    <name evidence="2" type="ORF">US50_C0016G0022</name>
</gene>